<reference evidence="10 11" key="1">
    <citation type="submission" date="2018-11" db="EMBL/GenBank/DDBJ databases">
        <title>Novel bacteria species description.</title>
        <authorList>
            <person name="Han J.-H."/>
        </authorList>
    </citation>
    <scope>NUCLEOTIDE SEQUENCE [LARGE SCALE GENOMIC DNA]</scope>
    <source>
        <strain evidence="10 11">KCTC23259</strain>
    </source>
</reference>
<keyword evidence="5 9" id="KW-1133">Transmembrane helix</keyword>
<name>A0AAE3KW02_9BACT</name>
<sequence length="284" mass="32977">MVSYNPKDWWKLIFDFHKSDTFRQLLPGILGVALFTAFVAFLENDYFHVTFKNTTVIHSLVGFVLSMLLVFRTNSAYDRWWEGRKLWGAMVNNTRSLTLKINQIEGGSEIKADIKLLLIDFVYATKEHLRNGVNLKSLNQKTRDLLAEYHDNIPLGIMNIIHQKVTLLLQNHDDSYMKMVYLNDDLKSFMDILGGCERIKKTPIPFSYSLFLKKVIFIYIFTMPIGFVREFGYWACPIVALIFYVFVGIELLAEEIEDPFGTDANDLPTDTIFNTIKQNLNQIF</sequence>
<dbReference type="Proteomes" id="UP001204144">
    <property type="component" value="Unassembled WGS sequence"/>
</dbReference>
<keyword evidence="4 9" id="KW-0812">Transmembrane</keyword>
<proteinExistence type="inferred from homology"/>
<dbReference type="GO" id="GO:0005254">
    <property type="term" value="F:chloride channel activity"/>
    <property type="evidence" value="ECO:0007669"/>
    <property type="project" value="InterPro"/>
</dbReference>
<evidence type="ECO:0000256" key="7">
    <source>
        <dbReference type="ARBA" id="ARBA00023136"/>
    </source>
</evidence>
<dbReference type="PANTHER" id="PTHR33281:SF19">
    <property type="entry name" value="VOLTAGE-DEPENDENT ANION CHANNEL-FORMING PROTEIN YNEE"/>
    <property type="match status" value="1"/>
</dbReference>
<dbReference type="RefSeq" id="WP_255035821.1">
    <property type="nucleotide sequence ID" value="NZ_RJUF01000005.1"/>
</dbReference>
<feature type="transmembrane region" description="Helical" evidence="9">
    <location>
        <begin position="21"/>
        <end position="42"/>
    </location>
</feature>
<keyword evidence="11" id="KW-1185">Reference proteome</keyword>
<feature type="transmembrane region" description="Helical" evidence="9">
    <location>
        <begin position="54"/>
        <end position="71"/>
    </location>
</feature>
<keyword evidence="2" id="KW-0813">Transport</keyword>
<feature type="transmembrane region" description="Helical" evidence="9">
    <location>
        <begin position="206"/>
        <end position="225"/>
    </location>
</feature>
<dbReference type="Pfam" id="PF25539">
    <property type="entry name" value="Bestrophin_2"/>
    <property type="match status" value="1"/>
</dbReference>
<evidence type="ECO:0000313" key="11">
    <source>
        <dbReference type="Proteomes" id="UP001204144"/>
    </source>
</evidence>
<evidence type="ECO:0000256" key="4">
    <source>
        <dbReference type="ARBA" id="ARBA00022692"/>
    </source>
</evidence>
<evidence type="ECO:0000313" key="10">
    <source>
        <dbReference type="EMBL" id="MCP9762070.1"/>
    </source>
</evidence>
<evidence type="ECO:0000256" key="2">
    <source>
        <dbReference type="ARBA" id="ARBA00022448"/>
    </source>
</evidence>
<dbReference type="GO" id="GO:0005886">
    <property type="term" value="C:plasma membrane"/>
    <property type="evidence" value="ECO:0007669"/>
    <property type="project" value="UniProtKB-SubCell"/>
</dbReference>
<organism evidence="10 11">
    <name type="scientific">Lacihabitans soyangensis</name>
    <dbReference type="NCBI Taxonomy" id="869394"/>
    <lineage>
        <taxon>Bacteria</taxon>
        <taxon>Pseudomonadati</taxon>
        <taxon>Bacteroidota</taxon>
        <taxon>Cytophagia</taxon>
        <taxon>Cytophagales</taxon>
        <taxon>Leadbetterellaceae</taxon>
        <taxon>Lacihabitans</taxon>
    </lineage>
</organism>
<evidence type="ECO:0000256" key="6">
    <source>
        <dbReference type="ARBA" id="ARBA00023065"/>
    </source>
</evidence>
<keyword evidence="3" id="KW-1003">Cell membrane</keyword>
<comment type="caution">
    <text evidence="10">The sequence shown here is derived from an EMBL/GenBank/DDBJ whole genome shotgun (WGS) entry which is preliminary data.</text>
</comment>
<evidence type="ECO:0008006" key="12">
    <source>
        <dbReference type="Google" id="ProtNLM"/>
    </source>
</evidence>
<evidence type="ECO:0000256" key="9">
    <source>
        <dbReference type="SAM" id="Phobius"/>
    </source>
</evidence>
<dbReference type="AlphaFoldDB" id="A0AAE3KW02"/>
<keyword evidence="6" id="KW-0406">Ion transport</keyword>
<evidence type="ECO:0000256" key="1">
    <source>
        <dbReference type="ARBA" id="ARBA00004651"/>
    </source>
</evidence>
<evidence type="ECO:0000256" key="3">
    <source>
        <dbReference type="ARBA" id="ARBA00022475"/>
    </source>
</evidence>
<evidence type="ECO:0000256" key="5">
    <source>
        <dbReference type="ARBA" id="ARBA00022989"/>
    </source>
</evidence>
<accession>A0AAE3KW02</accession>
<feature type="transmembrane region" description="Helical" evidence="9">
    <location>
        <begin position="231"/>
        <end position="253"/>
    </location>
</feature>
<keyword evidence="7 9" id="KW-0472">Membrane</keyword>
<gene>
    <name evidence="10" type="ORF">EGI31_03825</name>
</gene>
<dbReference type="PANTHER" id="PTHR33281">
    <property type="entry name" value="UPF0187 PROTEIN YNEE"/>
    <property type="match status" value="1"/>
</dbReference>
<dbReference type="EMBL" id="RJUF01000005">
    <property type="protein sequence ID" value="MCP9762070.1"/>
    <property type="molecule type" value="Genomic_DNA"/>
</dbReference>
<dbReference type="InterPro" id="IPR044669">
    <property type="entry name" value="YneE/VCCN1/2-like"/>
</dbReference>
<comment type="subcellular location">
    <subcellularLocation>
        <location evidence="1">Cell membrane</location>
        <topology evidence="1">Multi-pass membrane protein</topology>
    </subcellularLocation>
</comment>
<protein>
    <recommendedName>
        <fullName evidence="12">Bestrophin</fullName>
    </recommendedName>
</protein>
<comment type="similarity">
    <text evidence="8">Belongs to the anion channel-forming bestrophin (TC 1.A.46) family.</text>
</comment>
<evidence type="ECO:0000256" key="8">
    <source>
        <dbReference type="ARBA" id="ARBA00034708"/>
    </source>
</evidence>